<dbReference type="InterPro" id="IPR029064">
    <property type="entry name" value="Ribosomal_eL30-like_sf"/>
</dbReference>
<dbReference type="AlphaFoldDB" id="A0A8J6TYT1"/>
<dbReference type="EMBL" id="JACRTL010000002">
    <property type="protein sequence ID" value="MBC8610407.1"/>
    <property type="molecule type" value="Genomic_DNA"/>
</dbReference>
<comment type="caution">
    <text evidence="2">The sequence shown here is derived from an EMBL/GenBank/DDBJ whole genome shotgun (WGS) entry which is preliminary data.</text>
</comment>
<gene>
    <name evidence="2" type="ORF">H8702_04635</name>
</gene>
<dbReference type="Gene3D" id="3.30.1330.30">
    <property type="match status" value="1"/>
</dbReference>
<dbReference type="SUPFAM" id="SSF55315">
    <property type="entry name" value="L30e-like"/>
    <property type="match status" value="1"/>
</dbReference>
<evidence type="ECO:0000313" key="2">
    <source>
        <dbReference type="EMBL" id="MBC8610407.1"/>
    </source>
</evidence>
<dbReference type="InterPro" id="IPR004038">
    <property type="entry name" value="Ribosomal_eL8/eL30/eS12/Gad45"/>
</dbReference>
<evidence type="ECO:0000259" key="1">
    <source>
        <dbReference type="Pfam" id="PF01248"/>
    </source>
</evidence>
<dbReference type="Pfam" id="PF01248">
    <property type="entry name" value="Ribosomal_L7Ae"/>
    <property type="match status" value="1"/>
</dbReference>
<evidence type="ECO:0000313" key="3">
    <source>
        <dbReference type="Proteomes" id="UP000632659"/>
    </source>
</evidence>
<sequence length="115" mass="12978">MNKLIESITFCKRIGALTLGFDPVRESMEQGNAKLVLLASDLSPKTRKEVAYLCGRYAVKSLPTPFTLDEFWYLVGKRAGIIAVTQEAFAEKIRTVIEDETDRSERLKEDAEYGD</sequence>
<keyword evidence="3" id="KW-1185">Reference proteome</keyword>
<organism evidence="2 3">
    <name type="scientific">Massiliimalia timonensis</name>
    <dbReference type="NCBI Taxonomy" id="1987501"/>
    <lineage>
        <taxon>Bacteria</taxon>
        <taxon>Bacillati</taxon>
        <taxon>Bacillota</taxon>
        <taxon>Clostridia</taxon>
        <taxon>Eubacteriales</taxon>
        <taxon>Oscillospiraceae</taxon>
        <taxon>Massiliimalia</taxon>
    </lineage>
</organism>
<reference evidence="2" key="1">
    <citation type="submission" date="2020-08" db="EMBL/GenBank/DDBJ databases">
        <title>Genome public.</title>
        <authorList>
            <person name="Liu C."/>
            <person name="Sun Q."/>
        </authorList>
    </citation>
    <scope>NUCLEOTIDE SEQUENCE</scope>
    <source>
        <strain evidence="2">NSJ-15</strain>
    </source>
</reference>
<protein>
    <submittedName>
        <fullName evidence="2">Ribosomal L7Ae/L30e/S12e/Gadd45 family protein</fullName>
    </submittedName>
</protein>
<dbReference type="OrthoDB" id="9794863at2"/>
<proteinExistence type="predicted"/>
<name>A0A8J6TYT1_9FIRM</name>
<feature type="domain" description="Ribosomal protein eL8/eL30/eS12/Gadd45" evidence="1">
    <location>
        <begin position="11"/>
        <end position="59"/>
    </location>
</feature>
<dbReference type="RefSeq" id="WP_093989573.1">
    <property type="nucleotide sequence ID" value="NZ_FYDD01000004.1"/>
</dbReference>
<dbReference type="Proteomes" id="UP000632659">
    <property type="component" value="Unassembled WGS sequence"/>
</dbReference>
<accession>A0A8J6TYT1</accession>